<dbReference type="RefSeq" id="WP_144044771.1">
    <property type="nucleotide sequence ID" value="NZ_CP041614.1"/>
</dbReference>
<keyword evidence="1" id="KW-1133">Transmembrane helix</keyword>
<evidence type="ECO:0000313" key="3">
    <source>
        <dbReference type="Proteomes" id="UP000315947"/>
    </source>
</evidence>
<feature type="transmembrane region" description="Helical" evidence="1">
    <location>
        <begin position="15"/>
        <end position="32"/>
    </location>
</feature>
<protein>
    <submittedName>
        <fullName evidence="2">Uncharacterized protein</fullName>
    </submittedName>
</protein>
<feature type="transmembrane region" description="Helical" evidence="1">
    <location>
        <begin position="44"/>
        <end position="63"/>
    </location>
</feature>
<gene>
    <name evidence="2" type="ORF">FM037_02915</name>
</gene>
<evidence type="ECO:0000313" key="2">
    <source>
        <dbReference type="EMBL" id="QDO82382.1"/>
    </source>
</evidence>
<keyword evidence="1" id="KW-0812">Transmembrane</keyword>
<dbReference type="EMBL" id="CP041614">
    <property type="protein sequence ID" value="QDO82382.1"/>
    <property type="molecule type" value="Genomic_DNA"/>
</dbReference>
<organism evidence="2 3">
    <name type="scientific">Shewanella psychropiezotolerans</name>
    <dbReference type="NCBI Taxonomy" id="2593655"/>
    <lineage>
        <taxon>Bacteria</taxon>
        <taxon>Pseudomonadati</taxon>
        <taxon>Pseudomonadota</taxon>
        <taxon>Gammaproteobacteria</taxon>
        <taxon>Alteromonadales</taxon>
        <taxon>Shewanellaceae</taxon>
        <taxon>Shewanella</taxon>
    </lineage>
</organism>
<reference evidence="2 3" key="1">
    <citation type="submission" date="2019-07" db="EMBL/GenBank/DDBJ databases">
        <title>Shewanella sp. YLB-06 whole genomic sequence.</title>
        <authorList>
            <person name="Yu L."/>
        </authorList>
    </citation>
    <scope>NUCLEOTIDE SEQUENCE [LARGE SCALE GENOMIC DNA]</scope>
    <source>
        <strain evidence="2 3">YLB-06</strain>
    </source>
</reference>
<evidence type="ECO:0000256" key="1">
    <source>
        <dbReference type="SAM" id="Phobius"/>
    </source>
</evidence>
<dbReference type="Proteomes" id="UP000315947">
    <property type="component" value="Chromosome"/>
</dbReference>
<keyword evidence="1" id="KW-0472">Membrane</keyword>
<accession>A0ABX5WVI3</accession>
<name>A0ABX5WVI3_9GAMM</name>
<feature type="transmembrane region" description="Helical" evidence="1">
    <location>
        <begin position="102"/>
        <end position="127"/>
    </location>
</feature>
<keyword evidence="3" id="KW-1185">Reference proteome</keyword>
<sequence length="132" mass="14810">MVEIIKVIISTPEGAWGLAIIFSVIWPFYKGYQLAFDRRMEGMLYFSGFLFGLVAAVYIYVVIGVGAAILAFIIGAVAGAPIGVFFYYVFRCGPLHALEEHIFPMLIWLLAWGIVISIPVFLIWGIVHFWDS</sequence>
<feature type="transmembrane region" description="Helical" evidence="1">
    <location>
        <begin position="69"/>
        <end position="90"/>
    </location>
</feature>
<proteinExistence type="predicted"/>